<reference evidence="1 2" key="1">
    <citation type="submission" date="2018-04" db="EMBL/GenBank/DDBJ databases">
        <title>Whole genome sequencing of Morganella morganii AR_0133.</title>
        <authorList>
            <person name="Conlan S."/>
            <person name="Thomas P.J."/>
            <person name="Mullikin J."/>
            <person name="Frank K.M."/>
            <person name="Segre J.A."/>
        </authorList>
    </citation>
    <scope>NUCLEOTIDE SEQUENCE [LARGE SCALE GENOMIC DNA]</scope>
    <source>
        <strain evidence="1 2">AR_0133</strain>
    </source>
</reference>
<accession>A0AAU8ZN71</accession>
<dbReference type="Proteomes" id="UP000244682">
    <property type="component" value="Chromosome"/>
</dbReference>
<dbReference type="EMBL" id="CP028956">
    <property type="protein sequence ID" value="AWC94468.1"/>
    <property type="molecule type" value="Genomic_DNA"/>
</dbReference>
<dbReference type="RefSeq" id="WP_108656591.1">
    <property type="nucleotide sequence ID" value="NZ_CP028956.1"/>
</dbReference>
<proteinExistence type="predicted"/>
<protein>
    <submittedName>
        <fullName evidence="1">DNA transfer protein</fullName>
    </submittedName>
</protein>
<dbReference type="AlphaFoldDB" id="A0AAU8ZN71"/>
<gene>
    <name evidence="1" type="ORF">AM380_12820</name>
</gene>
<name>A0AAU8ZN71_MORMO</name>
<evidence type="ECO:0000313" key="2">
    <source>
        <dbReference type="Proteomes" id="UP000244682"/>
    </source>
</evidence>
<sequence length="698" mass="75123">MAKAWKDVIASQQYQALSPQQRAEAQEQYFNDVVAPQAGESVNEAKQQFYTAYPVETVQQEQQPAPVQQQEAQQPEGFWANVKDMVTGESRMTPEMEKLQSVSDAPELSEFNKDAAKVAWAQMMGNQQDQEIMLRNLGAEISYDAKGNAIVTMPEMVKQMGWLPKHHADKLAAEYGGVAEVDGDGNTVIKLPPRQYALNKPGLSPEDVASGAALAASYTPAGRAGGLVSAGLRAAGTDALIQGTTSYMGGTDIDPFQVGLSGVLGTGGKAFENIVGAAARAIKGKMSPEAAEAVKFADANNALLMTTDAVQPGTFSGRSAQALAEKIPVTGTGSLRRNQQEARSKLIQEYSESFAAPSPDEVVQSLQRKTSKVKQAAGKRMSEVDSAMQSVGTINPTQAITAIDNEMSRLARLGGAADTQTINKLQTYRDELVKGADFSLLRDLRTQFRQDVKGDRMVWPSQSQGAVNRVYDAMSKDINQSVSDNLGARVADRYRQANAAYAHEAQVVNNTRLKSVLQKGELTPEVANNLLFSNKKSEVQQLYRSLDSRGRNAARASVIGKAYEKSGGSPEKFLNEINRLSAQTGILFKGSEKQYLNGMKKYLEQTQRASRAGAVTPTGQELLQVGIPAGVAFDVVNGGTATVAALSYGALARVYESKPIRNMMLRLANTPKGSTAYDRTISNISQAITALSQAEISK</sequence>
<organism evidence="1 2">
    <name type="scientific">Morganella morganii</name>
    <name type="common">Proteus morganii</name>
    <dbReference type="NCBI Taxonomy" id="582"/>
    <lineage>
        <taxon>Bacteria</taxon>
        <taxon>Pseudomonadati</taxon>
        <taxon>Pseudomonadota</taxon>
        <taxon>Gammaproteobacteria</taxon>
        <taxon>Enterobacterales</taxon>
        <taxon>Morganellaceae</taxon>
        <taxon>Morganella</taxon>
    </lineage>
</organism>
<evidence type="ECO:0000313" key="1">
    <source>
        <dbReference type="EMBL" id="AWC94468.1"/>
    </source>
</evidence>